<dbReference type="EMBL" id="JACCBF010000001">
    <property type="protein sequence ID" value="NYD28668.1"/>
    <property type="molecule type" value="Genomic_DNA"/>
</dbReference>
<evidence type="ECO:0000313" key="10">
    <source>
        <dbReference type="EMBL" id="NYD28668.1"/>
    </source>
</evidence>
<dbReference type="SUPFAM" id="SSF55486">
    <property type="entry name" value="Metalloproteases ('zincins'), catalytic domain"/>
    <property type="match status" value="1"/>
</dbReference>
<evidence type="ECO:0000256" key="4">
    <source>
        <dbReference type="ARBA" id="ARBA00022801"/>
    </source>
</evidence>
<dbReference type="Gene3D" id="2.60.120.260">
    <property type="entry name" value="Galactose-binding domain-like"/>
    <property type="match status" value="1"/>
</dbReference>
<accession>A0A852RD14</accession>
<dbReference type="InterPro" id="IPR050728">
    <property type="entry name" value="Zinc_Metalloprotease_M4"/>
</dbReference>
<comment type="caution">
    <text evidence="10">The sequence shown here is derived from an EMBL/GenBank/DDBJ whole genome shotgun (WGS) entry which is preliminary data.</text>
</comment>
<dbReference type="CDD" id="cd09597">
    <property type="entry name" value="M4_TLP"/>
    <property type="match status" value="1"/>
</dbReference>
<dbReference type="Gene3D" id="1.10.390.10">
    <property type="entry name" value="Neutral Protease Domain 2"/>
    <property type="match status" value="1"/>
</dbReference>
<evidence type="ECO:0000256" key="5">
    <source>
        <dbReference type="ARBA" id="ARBA00022833"/>
    </source>
</evidence>
<name>A0A852RD14_9ACTN</name>
<keyword evidence="5" id="KW-0862">Zinc</keyword>
<dbReference type="InterPro" id="IPR013783">
    <property type="entry name" value="Ig-like_fold"/>
</dbReference>
<gene>
    <name evidence="10" type="ORF">BJ958_000214</name>
</gene>
<dbReference type="Proteomes" id="UP000582231">
    <property type="component" value="Unassembled WGS sequence"/>
</dbReference>
<feature type="region of interest" description="Disordered" evidence="7">
    <location>
        <begin position="26"/>
        <end position="52"/>
    </location>
</feature>
<dbReference type="InterPro" id="IPR027268">
    <property type="entry name" value="Peptidase_M4/M1_CTD_sf"/>
</dbReference>
<protein>
    <submittedName>
        <fullName evidence="10">Zn-dependent metalloprotease</fullName>
    </submittedName>
</protein>
<evidence type="ECO:0000256" key="1">
    <source>
        <dbReference type="ARBA" id="ARBA00022670"/>
    </source>
</evidence>
<evidence type="ECO:0000256" key="8">
    <source>
        <dbReference type="SAM" id="SignalP"/>
    </source>
</evidence>
<dbReference type="GO" id="GO:0005509">
    <property type="term" value="F:calcium ion binding"/>
    <property type="evidence" value="ECO:0007669"/>
    <property type="project" value="InterPro"/>
</dbReference>
<dbReference type="RefSeq" id="WP_343052523.1">
    <property type="nucleotide sequence ID" value="NZ_BAABEF010000001.1"/>
</dbReference>
<feature type="domain" description="Dystroglycan-type cadherin-like" evidence="9">
    <location>
        <begin position="549"/>
        <end position="639"/>
    </location>
</feature>
<dbReference type="Pfam" id="PF02868">
    <property type="entry name" value="Peptidase_M4_C"/>
    <property type="match status" value="1"/>
</dbReference>
<keyword evidence="1 10" id="KW-0645">Protease</keyword>
<evidence type="ECO:0000259" key="9">
    <source>
        <dbReference type="SMART" id="SM00736"/>
    </source>
</evidence>
<reference evidence="10 11" key="1">
    <citation type="submission" date="2020-07" db="EMBL/GenBank/DDBJ databases">
        <title>Sequencing the genomes of 1000 actinobacteria strains.</title>
        <authorList>
            <person name="Klenk H.-P."/>
        </authorList>
    </citation>
    <scope>NUCLEOTIDE SEQUENCE [LARGE SCALE GENOMIC DNA]</scope>
    <source>
        <strain evidence="10 11">DSM 19082</strain>
    </source>
</reference>
<dbReference type="Pfam" id="PF20773">
    <property type="entry name" value="InhA-like_MAM"/>
    <property type="match status" value="1"/>
</dbReference>
<keyword evidence="3 8" id="KW-0732">Signal</keyword>
<dbReference type="InterPro" id="IPR011096">
    <property type="entry name" value="FTP_domain"/>
</dbReference>
<organism evidence="10 11">
    <name type="scientific">Nocardioides kongjuensis</name>
    <dbReference type="NCBI Taxonomy" id="349522"/>
    <lineage>
        <taxon>Bacteria</taxon>
        <taxon>Bacillati</taxon>
        <taxon>Actinomycetota</taxon>
        <taxon>Actinomycetes</taxon>
        <taxon>Propionibacteriales</taxon>
        <taxon>Nocardioidaceae</taxon>
        <taxon>Nocardioides</taxon>
    </lineage>
</organism>
<evidence type="ECO:0000256" key="3">
    <source>
        <dbReference type="ARBA" id="ARBA00022729"/>
    </source>
</evidence>
<dbReference type="Pfam" id="PF01447">
    <property type="entry name" value="Peptidase_M4"/>
    <property type="match status" value="1"/>
</dbReference>
<dbReference type="GO" id="GO:0006508">
    <property type="term" value="P:proteolysis"/>
    <property type="evidence" value="ECO:0007669"/>
    <property type="project" value="UniProtKB-KW"/>
</dbReference>
<evidence type="ECO:0000256" key="7">
    <source>
        <dbReference type="SAM" id="MobiDB-lite"/>
    </source>
</evidence>
<dbReference type="Gene3D" id="2.60.40.10">
    <property type="entry name" value="Immunoglobulins"/>
    <property type="match status" value="1"/>
</dbReference>
<dbReference type="AlphaFoldDB" id="A0A852RD14"/>
<dbReference type="Pfam" id="PF07504">
    <property type="entry name" value="FTP"/>
    <property type="match status" value="1"/>
</dbReference>
<dbReference type="InterPro" id="IPR015919">
    <property type="entry name" value="Cadherin-like_sf"/>
</dbReference>
<dbReference type="GO" id="GO:0016020">
    <property type="term" value="C:membrane"/>
    <property type="evidence" value="ECO:0007669"/>
    <property type="project" value="InterPro"/>
</dbReference>
<evidence type="ECO:0000256" key="6">
    <source>
        <dbReference type="ARBA" id="ARBA00023049"/>
    </source>
</evidence>
<dbReference type="GO" id="GO:0005975">
    <property type="term" value="P:carbohydrate metabolic process"/>
    <property type="evidence" value="ECO:0007669"/>
    <property type="project" value="UniProtKB-ARBA"/>
</dbReference>
<dbReference type="Gene3D" id="3.10.170.10">
    <property type="match status" value="1"/>
</dbReference>
<keyword evidence="6 10" id="KW-0482">Metalloprotease</keyword>
<dbReference type="SMART" id="SM00736">
    <property type="entry name" value="CADG"/>
    <property type="match status" value="1"/>
</dbReference>
<dbReference type="Pfam" id="PF05345">
    <property type="entry name" value="He_PIG"/>
    <property type="match status" value="1"/>
</dbReference>
<dbReference type="InterPro" id="IPR006644">
    <property type="entry name" value="Cadg"/>
</dbReference>
<keyword evidence="2" id="KW-0479">Metal-binding</keyword>
<feature type="signal peptide" evidence="8">
    <location>
        <begin position="1"/>
        <end position="31"/>
    </location>
</feature>
<feature type="region of interest" description="Disordered" evidence="7">
    <location>
        <begin position="251"/>
        <end position="270"/>
    </location>
</feature>
<feature type="chain" id="PRO_5033001863" evidence="8">
    <location>
        <begin position="32"/>
        <end position="792"/>
    </location>
</feature>
<keyword evidence="4" id="KW-0378">Hydrolase</keyword>
<proteinExistence type="predicted"/>
<dbReference type="InterPro" id="IPR001570">
    <property type="entry name" value="Peptidase_M4_C_domain"/>
</dbReference>
<evidence type="ECO:0000313" key="11">
    <source>
        <dbReference type="Proteomes" id="UP000582231"/>
    </source>
</evidence>
<evidence type="ECO:0000256" key="2">
    <source>
        <dbReference type="ARBA" id="ARBA00022723"/>
    </source>
</evidence>
<dbReference type="SUPFAM" id="SSF49313">
    <property type="entry name" value="Cadherin-like"/>
    <property type="match status" value="1"/>
</dbReference>
<dbReference type="PANTHER" id="PTHR33794">
    <property type="entry name" value="BACILLOLYSIN"/>
    <property type="match status" value="1"/>
</dbReference>
<dbReference type="InterPro" id="IPR013856">
    <property type="entry name" value="Peptidase_M4_domain"/>
</dbReference>
<dbReference type="GO" id="GO:0004222">
    <property type="term" value="F:metalloendopeptidase activity"/>
    <property type="evidence" value="ECO:0007669"/>
    <property type="project" value="InterPro"/>
</dbReference>
<keyword evidence="11" id="KW-1185">Reference proteome</keyword>
<sequence length="792" mass="81720">MKRNLMGGLVATLVTASALAVAPLAPPSAHADPGSVVKAKPRDDAHQKARRSAKALIASQAPQLRTSDDEQFAAAPVVSGGAGLQYASYTRTYDGLPVRGGDFVVVTDRDGKILDTSVAQKKVIGRLSVTPTRTAGAATATAKGTLRDAELRGTPELVVHALAAPRLAWKVTVSGLTADGDRSVRDVYVDAKQGSVIESDELVHFATGTGNGHHNGPGLAIETTQASASSYTLADPGNPGVDCRIDNNTTNSVPVVSGPDNSWGDGSGTSTETGCVDTLYALQVQDRMLSQWLGRDGFNGNGGGWQARVGKDEVNAFYCPPGLSEPGYCTGTEWVRIGHNQAGTEWLTNLDVVGHEYGHGVDQNTPGGHSNGNTGEFVGDVFGALTEHYANESSTYDEPDYLVGEEVNLVGDGEIRNMYNPSAKGDPNCYSSSIPNAEVHSAAGPGNHWFYLLAEGTNPAGGPTSTTCNNGGTLTGIGIQKAGKIFYNAMLMKTTSSSYLKYRTWTLSAAKNLFPGSCAEFNAVKAAWNAVSVPAQTADPTCTTAGNTVTVTNPGNRTGTVGTATSLQLTGSSSGAGQTITWSATGLPAGLTINASTGLVSGTPTAAATSNVTVTAKDTTGATGSTSFTWTISTSGGGPTGNLLQNPGFESGAVSWTGTSGPITNNTGRAARTGSWKLWLGGNGSTSTENESQTVTIPATATTASLSFWVAIDSAETTTSTAYDTAKVQVVNGATTSTLATYSNLNKSSGYVQKTFDLAAYKGKTITLKFLMNEDSSLQTSFVIDDTAINVG</sequence>
<dbReference type="PANTHER" id="PTHR33794:SF1">
    <property type="entry name" value="BACILLOLYSIN"/>
    <property type="match status" value="1"/>
</dbReference>